<accession>A0A840WSX7</accession>
<dbReference type="EMBL" id="JACIJS010000001">
    <property type="protein sequence ID" value="MBB5514310.1"/>
    <property type="molecule type" value="Genomic_DNA"/>
</dbReference>
<name>A0A840WSX7_9RHOB</name>
<protein>
    <recommendedName>
        <fullName evidence="3">DUF2125 domain-containing protein</fullName>
    </recommendedName>
</protein>
<proteinExistence type="predicted"/>
<keyword evidence="2" id="KW-1185">Reference proteome</keyword>
<gene>
    <name evidence="1" type="ORF">FHS89_000308</name>
</gene>
<dbReference type="Proteomes" id="UP000553766">
    <property type="component" value="Unassembled WGS sequence"/>
</dbReference>
<evidence type="ECO:0000313" key="1">
    <source>
        <dbReference type="EMBL" id="MBB5514310.1"/>
    </source>
</evidence>
<dbReference type="AlphaFoldDB" id="A0A840WSX7"/>
<dbReference type="RefSeq" id="WP_184007755.1">
    <property type="nucleotide sequence ID" value="NZ_JACIJS010000001.1"/>
</dbReference>
<evidence type="ECO:0000313" key="2">
    <source>
        <dbReference type="Proteomes" id="UP000553766"/>
    </source>
</evidence>
<evidence type="ECO:0008006" key="3">
    <source>
        <dbReference type="Google" id="ProtNLM"/>
    </source>
</evidence>
<dbReference type="InterPro" id="IPR018666">
    <property type="entry name" value="DUF2125"/>
</dbReference>
<dbReference type="Pfam" id="PF09898">
    <property type="entry name" value="DUF2125"/>
    <property type="match status" value="1"/>
</dbReference>
<reference evidence="1 2" key="1">
    <citation type="submission" date="2020-08" db="EMBL/GenBank/DDBJ databases">
        <title>Genomic Encyclopedia of Type Strains, Phase IV (KMG-IV): sequencing the most valuable type-strain genomes for metagenomic binning, comparative biology and taxonomic classification.</title>
        <authorList>
            <person name="Goeker M."/>
        </authorList>
    </citation>
    <scope>NUCLEOTIDE SEQUENCE [LARGE SCALE GENOMIC DNA]</scope>
    <source>
        <strain evidence="1 2">DSM 103377</strain>
    </source>
</reference>
<organism evidence="1 2">
    <name type="scientific">Rubricella aquisinus</name>
    <dbReference type="NCBI Taxonomy" id="2028108"/>
    <lineage>
        <taxon>Bacteria</taxon>
        <taxon>Pseudomonadati</taxon>
        <taxon>Pseudomonadota</taxon>
        <taxon>Alphaproteobacteria</taxon>
        <taxon>Rhodobacterales</taxon>
        <taxon>Paracoccaceae</taxon>
        <taxon>Rubricella</taxon>
    </lineage>
</organism>
<sequence>MRTMLLAGLALLIGWSAYWWLAASSLRNGIDDWLTARQADGWIAEYADLGISGYPSRVDARFDDLALADPARGWAWSAPAFQILALSYRDDQVILAFPGEQSLATPRGRVTVSGAPLRASVNLTEDQVVQRLVAEADDLTLTMEGDQITATRMILATEEQGQPRIQRLGLTGEGIMPSAALRELGAGIGLADTPIERVTLDATATFAAPPGLAQLGDAPPALDALSIADLSVTWAMLSIRAQGMLTADANGFASGEIALRLRNWQEMLDMAVAAGAIRADVAPALQFALGLMAGLGGDRDALDATVSFRDGVMAIGPVVIGTAPRMALP</sequence>
<comment type="caution">
    <text evidence="1">The sequence shown here is derived from an EMBL/GenBank/DDBJ whole genome shotgun (WGS) entry which is preliminary data.</text>
</comment>